<evidence type="ECO:0000313" key="2">
    <source>
        <dbReference type="EMBL" id="UXH76331.1"/>
    </source>
</evidence>
<dbReference type="EMBL" id="CP104562">
    <property type="protein sequence ID" value="UXH76331.1"/>
    <property type="molecule type" value="Genomic_DNA"/>
</dbReference>
<keyword evidence="1" id="KW-0472">Membrane</keyword>
<protein>
    <recommendedName>
        <fullName evidence="4">DUF1640 domain-containing protein</fullName>
    </recommendedName>
</protein>
<evidence type="ECO:0008006" key="4">
    <source>
        <dbReference type="Google" id="ProtNLM"/>
    </source>
</evidence>
<organism evidence="2 3">
    <name type="scientific">Roseateles amylovorans</name>
    <dbReference type="NCBI Taxonomy" id="2978473"/>
    <lineage>
        <taxon>Bacteria</taxon>
        <taxon>Pseudomonadati</taxon>
        <taxon>Pseudomonadota</taxon>
        <taxon>Betaproteobacteria</taxon>
        <taxon>Burkholderiales</taxon>
        <taxon>Sphaerotilaceae</taxon>
        <taxon>Roseateles</taxon>
    </lineage>
</organism>
<sequence>MDKRLITLETKWRTVIPTLATKADLSDLEGRLRAEMHKGFGEMQRWVIGTTLASVAAFVSVVALILSVLRAGWSGG</sequence>
<evidence type="ECO:0000313" key="3">
    <source>
        <dbReference type="Proteomes" id="UP001064933"/>
    </source>
</evidence>
<accession>A0ABY6ASX4</accession>
<dbReference type="Proteomes" id="UP001064933">
    <property type="component" value="Chromosome"/>
</dbReference>
<feature type="transmembrane region" description="Helical" evidence="1">
    <location>
        <begin position="46"/>
        <end position="69"/>
    </location>
</feature>
<keyword evidence="3" id="KW-1185">Reference proteome</keyword>
<keyword evidence="1" id="KW-1133">Transmembrane helix</keyword>
<dbReference type="RefSeq" id="WP_261756062.1">
    <property type="nucleotide sequence ID" value="NZ_CP104562.2"/>
</dbReference>
<reference evidence="2" key="1">
    <citation type="submission" date="2022-10" db="EMBL/GenBank/DDBJ databases">
        <title>Characterization and whole genome sequencing of a new Roseateles species, isolated from fresh water.</title>
        <authorList>
            <person name="Guliayeva D.Y."/>
            <person name="Akhremchuk A.E."/>
            <person name="Sikolenko M.A."/>
            <person name="Valentovich L.N."/>
            <person name="Sidarenka A.V."/>
        </authorList>
    </citation>
    <scope>NUCLEOTIDE SEQUENCE</scope>
    <source>
        <strain evidence="2">BIM B-1768</strain>
    </source>
</reference>
<gene>
    <name evidence="2" type="ORF">N4261_14805</name>
</gene>
<name>A0ABY6ASX4_9BURK</name>
<keyword evidence="1" id="KW-0812">Transmembrane</keyword>
<evidence type="ECO:0000256" key="1">
    <source>
        <dbReference type="SAM" id="Phobius"/>
    </source>
</evidence>
<proteinExistence type="predicted"/>